<evidence type="ECO:0000259" key="9">
    <source>
        <dbReference type="Pfam" id="PF12704"/>
    </source>
</evidence>
<proteinExistence type="inferred from homology"/>
<feature type="transmembrane region" description="Helical" evidence="7">
    <location>
        <begin position="841"/>
        <end position="860"/>
    </location>
</feature>
<evidence type="ECO:0000256" key="2">
    <source>
        <dbReference type="ARBA" id="ARBA00022475"/>
    </source>
</evidence>
<gene>
    <name evidence="10" type="ORF">ISF26_11380</name>
</gene>
<dbReference type="PANTHER" id="PTHR30572">
    <property type="entry name" value="MEMBRANE COMPONENT OF TRANSPORTER-RELATED"/>
    <property type="match status" value="1"/>
</dbReference>
<dbReference type="InterPro" id="IPR050250">
    <property type="entry name" value="Macrolide_Exporter_MacB"/>
</dbReference>
<feature type="domain" description="ABC3 transporter permease C-terminal" evidence="8">
    <location>
        <begin position="346"/>
        <end position="460"/>
    </location>
</feature>
<evidence type="ECO:0000259" key="8">
    <source>
        <dbReference type="Pfam" id="PF02687"/>
    </source>
</evidence>
<dbReference type="InterPro" id="IPR025857">
    <property type="entry name" value="MacB_PCD"/>
</dbReference>
<feature type="domain" description="MacB-like periplasmic core" evidence="9">
    <location>
        <begin position="89"/>
        <end position="304"/>
    </location>
</feature>
<feature type="transmembrane region" description="Helical" evidence="7">
    <location>
        <begin position="796"/>
        <end position="821"/>
    </location>
</feature>
<feature type="domain" description="ABC3 transporter permease C-terminal" evidence="8">
    <location>
        <begin position="755"/>
        <end position="868"/>
    </location>
</feature>
<dbReference type="Pfam" id="PF12704">
    <property type="entry name" value="MacB_PCD"/>
    <property type="match status" value="2"/>
</dbReference>
<feature type="transmembrane region" description="Helical" evidence="7">
    <location>
        <begin position="750"/>
        <end position="776"/>
    </location>
</feature>
<protein>
    <submittedName>
        <fullName evidence="10">ABC transporter permease</fullName>
    </submittedName>
</protein>
<feature type="transmembrane region" description="Helical" evidence="7">
    <location>
        <begin position="394"/>
        <end position="416"/>
    </location>
</feature>
<accession>A0ABY3PSS3</accession>
<name>A0ABY3PSS3_9CYAN</name>
<evidence type="ECO:0000313" key="10">
    <source>
        <dbReference type="EMBL" id="UFP96766.1"/>
    </source>
</evidence>
<dbReference type="InterPro" id="IPR017800">
    <property type="entry name" value="ADOP"/>
</dbReference>
<evidence type="ECO:0000256" key="1">
    <source>
        <dbReference type="ARBA" id="ARBA00004651"/>
    </source>
</evidence>
<evidence type="ECO:0000256" key="4">
    <source>
        <dbReference type="ARBA" id="ARBA00022989"/>
    </source>
</evidence>
<feature type="transmembrane region" description="Helical" evidence="7">
    <location>
        <begin position="88"/>
        <end position="115"/>
    </location>
</feature>
<feature type="transmembrane region" description="Helical" evidence="7">
    <location>
        <begin position="436"/>
        <end position="456"/>
    </location>
</feature>
<keyword evidence="2" id="KW-1003">Cell membrane</keyword>
<dbReference type="Proteomes" id="UP001054846">
    <property type="component" value="Chromosome"/>
</dbReference>
<dbReference type="NCBIfam" id="TIGR03434">
    <property type="entry name" value="ADOP"/>
    <property type="match status" value="1"/>
</dbReference>
<reference evidence="10 11" key="1">
    <citation type="journal article" date="2021" name="Genome Biol. Evol.">
        <title>Complete Genome Sequencing of a Novel Gloeobacter Species from a Waterfall Cave in Mexico.</title>
        <authorList>
            <person name="Saw J.H."/>
            <person name="Cardona T."/>
            <person name="Montejano G."/>
        </authorList>
    </citation>
    <scope>NUCLEOTIDE SEQUENCE [LARGE SCALE GENOMIC DNA]</scope>
    <source>
        <strain evidence="10">MG652769</strain>
    </source>
</reference>
<feature type="transmembrane region" description="Helical" evidence="7">
    <location>
        <begin position="486"/>
        <end position="510"/>
    </location>
</feature>
<keyword evidence="4 7" id="KW-1133">Transmembrane helix</keyword>
<sequence>MKGWPEWLFAGLLKLYPSEFQQEYADEMVQVFREQHRELSRQGRGALLVRWWMSTAFDLGVTAVKEQMQMLLQDVRYGLRMLAGSPGFTVVAVLTLALAIGANTAIFSVVSAVLLRSLPYAEPERLVQVWETAPRHDLKVGSISVPNYLDWREQNRVFDRIALYGQTAFSLSSNGQTERLVGSIVSANFFETFGTSPLLGRGFRSQEEKSADSRVAVISYGLWQRRFEGSPAVLGRTVTLDSRPYTIIGVMPPGFQFPQGDRDIWVPFAFDSEHFQKRGSHSHQAVARLKPGMSLVQATEQMDTVARALARQYPDTNTGRGVALVPLYEELVGDIRPALLVLTGAVAAVLLIACANVANLLLARAVARRKEFALRVALGASRARIVRQLLTESALLSLFGGACGLALAYFGVRLLVAFSPAALPRAQGIAVDGPVLAFTVAVAFATAFLFGLAPALQATHVDCNEALKDGSRTATGGRARHRLRNLLVVAEVALALMLLVGAGLLGQSLWRLQSVDPGLNPKNVLTAGIYLPVVKYREERQIVDFFDRLLARIRALPGVSSASGIFTLPLSGSCSDGTFIIEGRPPVGPGQEPSAGYLIVGPDYLQTMGIPLLRGRAFDERDRATSRKVALINETMAQKFWPGEDPVGRRISIDTPRPAPESWIEIVGIAKDARTLALNKPVRPEMYFPYSQLAWPFLTLVIRTETGDPAALGKALREQVKAIDADQALGEVQTMEAVIAESIEQQRFNALLLVLFAAVALVLTGVGIYGVMAYSVTQRTHEIGIRLALGAERGSIVRLVVGQGMAPAAAGVAIGLVAAAALGQLLASLLFGVSAIDPPTFIGVAAVLLGVAFLACFLPARRATRVDPMVALRYE</sequence>
<keyword evidence="11" id="KW-1185">Reference proteome</keyword>
<feature type="domain" description="MacB-like periplasmic core" evidence="9">
    <location>
        <begin position="540"/>
        <end position="717"/>
    </location>
</feature>
<evidence type="ECO:0000256" key="7">
    <source>
        <dbReference type="SAM" id="Phobius"/>
    </source>
</evidence>
<comment type="subcellular location">
    <subcellularLocation>
        <location evidence="1">Cell membrane</location>
        <topology evidence="1">Multi-pass membrane protein</topology>
    </subcellularLocation>
</comment>
<keyword evidence="3 7" id="KW-0812">Transmembrane</keyword>
<dbReference type="PANTHER" id="PTHR30572:SF4">
    <property type="entry name" value="ABC TRANSPORTER PERMEASE YTRF"/>
    <property type="match status" value="1"/>
</dbReference>
<evidence type="ECO:0000256" key="5">
    <source>
        <dbReference type="ARBA" id="ARBA00023136"/>
    </source>
</evidence>
<evidence type="ECO:0000313" key="11">
    <source>
        <dbReference type="Proteomes" id="UP001054846"/>
    </source>
</evidence>
<keyword evidence="5 7" id="KW-0472">Membrane</keyword>
<feature type="transmembrane region" description="Helical" evidence="7">
    <location>
        <begin position="338"/>
        <end position="362"/>
    </location>
</feature>
<dbReference type="EMBL" id="CP063845">
    <property type="protein sequence ID" value="UFP96766.1"/>
    <property type="molecule type" value="Genomic_DNA"/>
</dbReference>
<dbReference type="RefSeq" id="WP_230844100.1">
    <property type="nucleotide sequence ID" value="NZ_CP063845.1"/>
</dbReference>
<dbReference type="Pfam" id="PF02687">
    <property type="entry name" value="FtsX"/>
    <property type="match status" value="2"/>
</dbReference>
<evidence type="ECO:0000256" key="3">
    <source>
        <dbReference type="ARBA" id="ARBA00022692"/>
    </source>
</evidence>
<dbReference type="InterPro" id="IPR003838">
    <property type="entry name" value="ABC3_permease_C"/>
</dbReference>
<organism evidence="10 11">
    <name type="scientific">Gloeobacter morelensis MG652769</name>
    <dbReference type="NCBI Taxonomy" id="2781736"/>
    <lineage>
        <taxon>Bacteria</taxon>
        <taxon>Bacillati</taxon>
        <taxon>Cyanobacteriota</taxon>
        <taxon>Cyanophyceae</taxon>
        <taxon>Gloeobacterales</taxon>
        <taxon>Gloeobacteraceae</taxon>
        <taxon>Gloeobacter</taxon>
        <taxon>Gloeobacter morelensis</taxon>
    </lineage>
</organism>
<evidence type="ECO:0000256" key="6">
    <source>
        <dbReference type="ARBA" id="ARBA00038076"/>
    </source>
</evidence>
<comment type="similarity">
    <text evidence="6">Belongs to the ABC-4 integral membrane protein family.</text>
</comment>